<dbReference type="Pfam" id="PF13414">
    <property type="entry name" value="TPR_11"/>
    <property type="match status" value="1"/>
</dbReference>
<comment type="caution">
    <text evidence="12">The sequence shown here is derived from an EMBL/GenBank/DDBJ whole genome shotgun (WGS) entry which is preliminary data.</text>
</comment>
<dbReference type="PROSITE" id="PS50293">
    <property type="entry name" value="TPR_REGION"/>
    <property type="match status" value="1"/>
</dbReference>
<keyword evidence="7" id="KW-0496">Mitochondrion</keyword>
<name>A0A3S3SIZ7_9ACAR</name>
<evidence type="ECO:0000256" key="7">
    <source>
        <dbReference type="ARBA" id="ARBA00023128"/>
    </source>
</evidence>
<reference evidence="12 14" key="1">
    <citation type="journal article" date="2018" name="Gigascience">
        <title>Genomes of trombidid mites reveal novel predicted allergens and laterally-transferred genes associated with secondary metabolism.</title>
        <authorList>
            <person name="Dong X."/>
            <person name="Chaisiri K."/>
            <person name="Xia D."/>
            <person name="Armstrong S.D."/>
            <person name="Fang Y."/>
            <person name="Donnelly M.J."/>
            <person name="Kadowaki T."/>
            <person name="McGarry J.W."/>
            <person name="Darby A.C."/>
            <person name="Makepeace B.L."/>
        </authorList>
    </citation>
    <scope>NUCLEOTIDE SEQUENCE [LARGE SCALE GENOMIC DNA]</scope>
    <source>
        <strain evidence="12">UoL-WK</strain>
    </source>
</reference>
<feature type="repeat" description="TPR" evidence="10">
    <location>
        <begin position="431"/>
        <end position="464"/>
    </location>
</feature>
<protein>
    <submittedName>
        <fullName evidence="12">Mitochondrial import receptor subunit TOM70-like protein</fullName>
    </submittedName>
</protein>
<evidence type="ECO:0000256" key="4">
    <source>
        <dbReference type="ARBA" id="ARBA00022787"/>
    </source>
</evidence>
<dbReference type="InterPro" id="IPR011990">
    <property type="entry name" value="TPR-like_helical_dom_sf"/>
</dbReference>
<dbReference type="PROSITE" id="PS50005">
    <property type="entry name" value="TPR"/>
    <property type="match status" value="3"/>
</dbReference>
<evidence type="ECO:0000313" key="13">
    <source>
        <dbReference type="EMBL" id="RWS15179.1"/>
    </source>
</evidence>
<evidence type="ECO:0000256" key="9">
    <source>
        <dbReference type="ARBA" id="ARBA00038030"/>
    </source>
</evidence>
<evidence type="ECO:0000256" key="11">
    <source>
        <dbReference type="SAM" id="Phobius"/>
    </source>
</evidence>
<reference evidence="12" key="2">
    <citation type="submission" date="2018-11" db="EMBL/GenBank/DDBJ databases">
        <title>Trombidioid mite genomics.</title>
        <authorList>
            <person name="Dong X."/>
        </authorList>
    </citation>
    <scope>NUCLEOTIDE SEQUENCE</scope>
    <source>
        <strain evidence="12">UoL-WK</strain>
    </source>
</reference>
<keyword evidence="14" id="KW-1185">Reference proteome</keyword>
<dbReference type="AlphaFoldDB" id="A0A3S3SIZ7"/>
<dbReference type="EMBL" id="NCKU01000525">
    <property type="protein sequence ID" value="RWS15179.1"/>
    <property type="molecule type" value="Genomic_DNA"/>
</dbReference>
<keyword evidence="8 11" id="KW-0472">Membrane</keyword>
<dbReference type="STRING" id="1965070.A0A3S3SIZ7"/>
<keyword evidence="6 11" id="KW-1133">Transmembrane helix</keyword>
<dbReference type="PANTHER" id="PTHR46208:SF1">
    <property type="entry name" value="MITOCHONDRIAL IMPORT RECEPTOR SUBUNIT TOM70"/>
    <property type="match status" value="1"/>
</dbReference>
<evidence type="ECO:0000256" key="8">
    <source>
        <dbReference type="ARBA" id="ARBA00023136"/>
    </source>
</evidence>
<dbReference type="GO" id="GO:0030150">
    <property type="term" value="P:protein import into mitochondrial matrix"/>
    <property type="evidence" value="ECO:0007669"/>
    <property type="project" value="TreeGrafter"/>
</dbReference>
<evidence type="ECO:0000256" key="2">
    <source>
        <dbReference type="ARBA" id="ARBA00022692"/>
    </source>
</evidence>
<proteinExistence type="inferred from homology"/>
<evidence type="ECO:0000256" key="3">
    <source>
        <dbReference type="ARBA" id="ARBA00022737"/>
    </source>
</evidence>
<evidence type="ECO:0000256" key="5">
    <source>
        <dbReference type="ARBA" id="ARBA00022803"/>
    </source>
</evidence>
<dbReference type="GO" id="GO:0045039">
    <property type="term" value="P:protein insertion into mitochondrial inner membrane"/>
    <property type="evidence" value="ECO:0007669"/>
    <property type="project" value="TreeGrafter"/>
</dbReference>
<feature type="transmembrane region" description="Helical" evidence="11">
    <location>
        <begin position="34"/>
        <end position="53"/>
    </location>
</feature>
<dbReference type="SUPFAM" id="SSF48452">
    <property type="entry name" value="TPR-like"/>
    <property type="match status" value="2"/>
</dbReference>
<dbReference type="SMART" id="SM00028">
    <property type="entry name" value="TPR"/>
    <property type="match status" value="8"/>
</dbReference>
<gene>
    <name evidence="13" type="ORF">B4U79_00339</name>
    <name evidence="12" type="ORF">B4U79_08445</name>
</gene>
<keyword evidence="2 11" id="KW-0812">Transmembrane</keyword>
<sequence length="564" mass="64135">MERVASQLTASRFNVLKSANSERDASSSMPKWKVALIVGIPVAIGAGVVYYLYRRSKGKRKKVMNLVADQRTTPKQIDKNTPNANDVKEDPFSKAMSAKNSGNRYFKAGKYQKAIECYTEAIRLCPDDKNEDLATFYQNRAASYEMLKNYSNVIEDCTSAFNFNRKYIKALQRRAKAYESIESLDEALTDITAVCILEHFQNQPNLIMTDRILRQKSKARAKEFIRQRIPQMPSDPFIRHYFMSYTKHPLIDDPNITGQKLEEMLKELSSNNSDPERDAKIGLIKGTINILKGDIKNGEIELDKVAKLDNCDKDIKVNALIKLGTLKVHEIDGNAEGLKNSMECFEEALKLDPENADIYIHRAQIYLLGEQIDEAKSDLEKCCSLAPSFPSAIAQKLYVKFRCAVRFNDEDGKRRTMRDFEEAIRKFPKSSEVYSLYAQSLMEQQEYERADENFLSAIKCDPNDANLYVHRGILQLQWTNSIEKAVKLLEKALETDDKCQFAYEMLGSIEVQRGNLQKGIDCFEKALSIAQTELDCTHLFALRDAAEAQFKAVQALGIELPTSS</sequence>
<evidence type="ECO:0000256" key="1">
    <source>
        <dbReference type="ARBA" id="ARBA00004572"/>
    </source>
</evidence>
<dbReference type="OrthoDB" id="66418at2759"/>
<dbReference type="PANTHER" id="PTHR46208">
    <property type="entry name" value="MITOCHONDRIAL IMPORT RECEPTOR SUBUNIT TOM70"/>
    <property type="match status" value="1"/>
</dbReference>
<dbReference type="Gene3D" id="1.25.40.10">
    <property type="entry name" value="Tetratricopeptide repeat domain"/>
    <property type="match status" value="2"/>
</dbReference>
<comment type="similarity">
    <text evidence="9">Belongs to the Tom70 family.</text>
</comment>
<keyword evidence="4" id="KW-1000">Mitochondrion outer membrane</keyword>
<dbReference type="Pfam" id="PF13181">
    <property type="entry name" value="TPR_8"/>
    <property type="match status" value="1"/>
</dbReference>
<dbReference type="GO" id="GO:0005741">
    <property type="term" value="C:mitochondrial outer membrane"/>
    <property type="evidence" value="ECO:0007669"/>
    <property type="project" value="UniProtKB-SubCell"/>
</dbReference>
<keyword evidence="5 10" id="KW-0802">TPR repeat</keyword>
<accession>A0A3S3SIZ7</accession>
<dbReference type="GO" id="GO:0030943">
    <property type="term" value="F:mitochondrion targeting sequence binding"/>
    <property type="evidence" value="ECO:0007669"/>
    <property type="project" value="TreeGrafter"/>
</dbReference>
<evidence type="ECO:0000313" key="14">
    <source>
        <dbReference type="Proteomes" id="UP000285301"/>
    </source>
</evidence>
<feature type="repeat" description="TPR" evidence="10">
    <location>
        <begin position="500"/>
        <end position="533"/>
    </location>
</feature>
<dbReference type="Proteomes" id="UP000285301">
    <property type="component" value="Unassembled WGS sequence"/>
</dbReference>
<organism evidence="12 14">
    <name type="scientific">Dinothrombium tinctorium</name>
    <dbReference type="NCBI Taxonomy" id="1965070"/>
    <lineage>
        <taxon>Eukaryota</taxon>
        <taxon>Metazoa</taxon>
        <taxon>Ecdysozoa</taxon>
        <taxon>Arthropoda</taxon>
        <taxon>Chelicerata</taxon>
        <taxon>Arachnida</taxon>
        <taxon>Acari</taxon>
        <taxon>Acariformes</taxon>
        <taxon>Trombidiformes</taxon>
        <taxon>Prostigmata</taxon>
        <taxon>Anystina</taxon>
        <taxon>Parasitengona</taxon>
        <taxon>Trombidioidea</taxon>
        <taxon>Trombidiidae</taxon>
        <taxon>Dinothrombium</taxon>
    </lineage>
</organism>
<evidence type="ECO:0000256" key="10">
    <source>
        <dbReference type="PROSITE-ProRule" id="PRU00339"/>
    </source>
</evidence>
<feature type="repeat" description="TPR" evidence="10">
    <location>
        <begin position="95"/>
        <end position="128"/>
    </location>
</feature>
<dbReference type="EMBL" id="NCKU01000630">
    <property type="protein sequence ID" value="RWS14745.1"/>
    <property type="molecule type" value="Genomic_DNA"/>
</dbReference>
<dbReference type="GO" id="GO:0008320">
    <property type="term" value="F:protein transmembrane transporter activity"/>
    <property type="evidence" value="ECO:0007669"/>
    <property type="project" value="TreeGrafter"/>
</dbReference>
<comment type="subcellular location">
    <subcellularLocation>
        <location evidence="1">Mitochondrion outer membrane</location>
        <topology evidence="1">Single-pass membrane protein</topology>
    </subcellularLocation>
</comment>
<evidence type="ECO:0000313" key="12">
    <source>
        <dbReference type="EMBL" id="RWS14745.1"/>
    </source>
</evidence>
<evidence type="ECO:0000256" key="6">
    <source>
        <dbReference type="ARBA" id="ARBA00022989"/>
    </source>
</evidence>
<keyword evidence="3" id="KW-0677">Repeat</keyword>
<keyword evidence="12" id="KW-0675">Receptor</keyword>
<dbReference type="InterPro" id="IPR019734">
    <property type="entry name" value="TPR_rpt"/>
</dbReference>
<dbReference type="Pfam" id="PF13431">
    <property type="entry name" value="TPR_17"/>
    <property type="match status" value="1"/>
</dbReference>